<dbReference type="PANTHER" id="PTHR30404">
    <property type="entry name" value="N-ACETYLMURAMOYL-L-ALANINE AMIDASE"/>
    <property type="match status" value="1"/>
</dbReference>
<dbReference type="SUPFAM" id="SSF53187">
    <property type="entry name" value="Zn-dependent exopeptidases"/>
    <property type="match status" value="1"/>
</dbReference>
<comment type="caution">
    <text evidence="6">The sequence shown here is derived from an EMBL/GenBank/DDBJ whole genome shotgun (WGS) entry which is preliminary data.</text>
</comment>
<dbReference type="InterPro" id="IPR002508">
    <property type="entry name" value="MurNAc-LAA_cat"/>
</dbReference>
<keyword evidence="3" id="KW-0378">Hydrolase</keyword>
<dbReference type="Proteomes" id="UP000886881">
    <property type="component" value="Unassembled WGS sequence"/>
</dbReference>
<evidence type="ECO:0000313" key="7">
    <source>
        <dbReference type="Proteomes" id="UP000886881"/>
    </source>
</evidence>
<dbReference type="SMART" id="SM00646">
    <property type="entry name" value="Ami_3"/>
    <property type="match status" value="1"/>
</dbReference>
<sequence length="359" mass="40198">MKRTICILTALLCCLFTAAGENLGLTTVVIDAGHGGKDAGCVSKDRKTYEKTLTLDIATTLADKIRSAYPEVRVVMTRSTDKYVTLNDRAEIANDAHADLFISVHINANDRTSPSGYSVHVLGQSSNKNRDLFASNMDVCMRENSVIMLEEDYSTKYQGFDPSDPESYIFMMLMQNSHREQSLRFAEAVQSKLEGGPIKVDRGVSQDPFYVLWKTSMPAVLVELGFISNSADLAQLRRKAGRDDLAERLFQAFREYKTFYDESLHFGAERQGSRQEAASGEDAGVEYAVQILVSGKPQNDPSIFMGYTPRIIRTGDLCKYFIAVSESREEAESSLPRIRKRYPDAFLVEIRGESVTRVR</sequence>
<protein>
    <recommendedName>
        <fullName evidence="2">N-acetylmuramoyl-L-alanine amidase</fullName>
        <ecNumber evidence="2">3.5.1.28</ecNumber>
    </recommendedName>
</protein>
<reference evidence="6" key="2">
    <citation type="journal article" date="2021" name="PeerJ">
        <title>Extensive microbial diversity within the chicken gut microbiome revealed by metagenomics and culture.</title>
        <authorList>
            <person name="Gilroy R."/>
            <person name="Ravi A."/>
            <person name="Getino M."/>
            <person name="Pursley I."/>
            <person name="Horton D.L."/>
            <person name="Alikhan N.F."/>
            <person name="Baker D."/>
            <person name="Gharbi K."/>
            <person name="Hall N."/>
            <person name="Watson M."/>
            <person name="Adriaenssens E.M."/>
            <person name="Foster-Nyarko E."/>
            <person name="Jarju S."/>
            <person name="Secka A."/>
            <person name="Antonio M."/>
            <person name="Oren A."/>
            <person name="Chaudhuri R.R."/>
            <person name="La Ragione R."/>
            <person name="Hildebrand F."/>
            <person name="Pallen M.J."/>
        </authorList>
    </citation>
    <scope>NUCLEOTIDE SEQUENCE</scope>
    <source>
        <strain evidence="6">ChiHecec2B26-709</strain>
    </source>
</reference>
<dbReference type="GO" id="GO:0009253">
    <property type="term" value="P:peptidoglycan catabolic process"/>
    <property type="evidence" value="ECO:0007669"/>
    <property type="project" value="InterPro"/>
</dbReference>
<dbReference type="EMBL" id="DVLC01000010">
    <property type="protein sequence ID" value="HIT46341.1"/>
    <property type="molecule type" value="Genomic_DNA"/>
</dbReference>
<organism evidence="6 7">
    <name type="scientific">Candidatus Cryptobacteroides merdipullorum</name>
    <dbReference type="NCBI Taxonomy" id="2840771"/>
    <lineage>
        <taxon>Bacteria</taxon>
        <taxon>Pseudomonadati</taxon>
        <taxon>Bacteroidota</taxon>
        <taxon>Bacteroidia</taxon>
        <taxon>Bacteroidales</taxon>
        <taxon>Candidatus Cryptobacteroides</taxon>
    </lineage>
</organism>
<feature type="chain" id="PRO_5039718582" description="N-acetylmuramoyl-L-alanine amidase" evidence="4">
    <location>
        <begin position="20"/>
        <end position="359"/>
    </location>
</feature>
<dbReference type="EC" id="3.5.1.28" evidence="2"/>
<gene>
    <name evidence="6" type="ORF">IAC35_00620</name>
</gene>
<evidence type="ECO:0000256" key="3">
    <source>
        <dbReference type="ARBA" id="ARBA00022801"/>
    </source>
</evidence>
<dbReference type="Gene3D" id="3.40.630.40">
    <property type="entry name" value="Zn-dependent exopeptidases"/>
    <property type="match status" value="1"/>
</dbReference>
<dbReference type="PANTHER" id="PTHR30404:SF0">
    <property type="entry name" value="N-ACETYLMURAMOYL-L-ALANINE AMIDASE AMIC"/>
    <property type="match status" value="1"/>
</dbReference>
<evidence type="ECO:0000256" key="4">
    <source>
        <dbReference type="SAM" id="SignalP"/>
    </source>
</evidence>
<name>A0A9D1GM04_9BACT</name>
<dbReference type="Pfam" id="PF01520">
    <property type="entry name" value="Amidase_3"/>
    <property type="match status" value="1"/>
</dbReference>
<evidence type="ECO:0000256" key="1">
    <source>
        <dbReference type="ARBA" id="ARBA00001561"/>
    </source>
</evidence>
<dbReference type="GO" id="GO:0030288">
    <property type="term" value="C:outer membrane-bounded periplasmic space"/>
    <property type="evidence" value="ECO:0007669"/>
    <property type="project" value="TreeGrafter"/>
</dbReference>
<dbReference type="CDD" id="cd02696">
    <property type="entry name" value="MurNAc-LAA"/>
    <property type="match status" value="1"/>
</dbReference>
<reference evidence="6" key="1">
    <citation type="submission" date="2020-10" db="EMBL/GenBank/DDBJ databases">
        <authorList>
            <person name="Gilroy R."/>
        </authorList>
    </citation>
    <scope>NUCLEOTIDE SEQUENCE</scope>
    <source>
        <strain evidence="6">ChiHecec2B26-709</strain>
    </source>
</reference>
<comment type="catalytic activity">
    <reaction evidence="1">
        <text>Hydrolyzes the link between N-acetylmuramoyl residues and L-amino acid residues in certain cell-wall glycopeptides.</text>
        <dbReference type="EC" id="3.5.1.28"/>
    </reaction>
</comment>
<feature type="signal peptide" evidence="4">
    <location>
        <begin position="1"/>
        <end position="19"/>
    </location>
</feature>
<accession>A0A9D1GM04</accession>
<dbReference type="GO" id="GO:0008745">
    <property type="term" value="F:N-acetylmuramoyl-L-alanine amidase activity"/>
    <property type="evidence" value="ECO:0007669"/>
    <property type="project" value="UniProtKB-EC"/>
</dbReference>
<keyword evidence="4" id="KW-0732">Signal</keyword>
<proteinExistence type="predicted"/>
<feature type="domain" description="MurNAc-LAA" evidence="5">
    <location>
        <begin position="90"/>
        <end position="254"/>
    </location>
</feature>
<dbReference type="FunFam" id="3.40.630.40:FF:000005">
    <property type="entry name" value="N-acetylmuramoyl-L-alanine amidase (AmiA)"/>
    <property type="match status" value="1"/>
</dbReference>
<dbReference type="AlphaFoldDB" id="A0A9D1GM04"/>
<evidence type="ECO:0000313" key="6">
    <source>
        <dbReference type="EMBL" id="HIT46341.1"/>
    </source>
</evidence>
<evidence type="ECO:0000256" key="2">
    <source>
        <dbReference type="ARBA" id="ARBA00011901"/>
    </source>
</evidence>
<evidence type="ECO:0000259" key="5">
    <source>
        <dbReference type="SMART" id="SM00646"/>
    </source>
</evidence>
<dbReference type="InterPro" id="IPR050695">
    <property type="entry name" value="N-acetylmuramoyl_amidase_3"/>
</dbReference>